<keyword evidence="2" id="KW-0732">Signal</keyword>
<name>A0A8S1EA23_9PELO</name>
<sequence>MSCLQLLLLIAILPSIAFAIECYSGSQLQVINCPSVSCIKQTLGLDTVRYCDGTGVSSICQTYRIVETCDTIPNLGYICCCSGDLCNSSSASYIILILLIPVLHFLFF</sequence>
<organism evidence="3 4">
    <name type="scientific">Caenorhabditis bovis</name>
    <dbReference type="NCBI Taxonomy" id="2654633"/>
    <lineage>
        <taxon>Eukaryota</taxon>
        <taxon>Metazoa</taxon>
        <taxon>Ecdysozoa</taxon>
        <taxon>Nematoda</taxon>
        <taxon>Chromadorea</taxon>
        <taxon>Rhabditida</taxon>
        <taxon>Rhabditina</taxon>
        <taxon>Rhabditomorpha</taxon>
        <taxon>Rhabditoidea</taxon>
        <taxon>Rhabditidae</taxon>
        <taxon>Peloderinae</taxon>
        <taxon>Caenorhabditis</taxon>
    </lineage>
</organism>
<keyword evidence="1" id="KW-0472">Membrane</keyword>
<evidence type="ECO:0008006" key="5">
    <source>
        <dbReference type="Google" id="ProtNLM"/>
    </source>
</evidence>
<comment type="caution">
    <text evidence="3">The sequence shown here is derived from an EMBL/GenBank/DDBJ whole genome shotgun (WGS) entry which is preliminary data.</text>
</comment>
<evidence type="ECO:0000256" key="1">
    <source>
        <dbReference type="SAM" id="Phobius"/>
    </source>
</evidence>
<accession>A0A8S1EA23</accession>
<dbReference type="Proteomes" id="UP000494206">
    <property type="component" value="Unassembled WGS sequence"/>
</dbReference>
<keyword evidence="1" id="KW-0812">Transmembrane</keyword>
<evidence type="ECO:0000313" key="4">
    <source>
        <dbReference type="Proteomes" id="UP000494206"/>
    </source>
</evidence>
<protein>
    <recommendedName>
        <fullName evidence="5">UPAR/Ly6 domain-containing protein</fullName>
    </recommendedName>
</protein>
<dbReference type="OrthoDB" id="5842261at2759"/>
<proteinExistence type="predicted"/>
<keyword evidence="4" id="KW-1185">Reference proteome</keyword>
<feature type="chain" id="PRO_5035868599" description="UPAR/Ly6 domain-containing protein" evidence="2">
    <location>
        <begin position="20"/>
        <end position="108"/>
    </location>
</feature>
<reference evidence="3 4" key="1">
    <citation type="submission" date="2020-04" db="EMBL/GenBank/DDBJ databases">
        <authorList>
            <person name="Laetsch R D."/>
            <person name="Stevens L."/>
            <person name="Kumar S."/>
            <person name="Blaxter L. M."/>
        </authorList>
    </citation>
    <scope>NUCLEOTIDE SEQUENCE [LARGE SCALE GENOMIC DNA]</scope>
</reference>
<feature type="transmembrane region" description="Helical" evidence="1">
    <location>
        <begin position="90"/>
        <end position="107"/>
    </location>
</feature>
<gene>
    <name evidence="3" type="ORF">CBOVIS_LOCUS870</name>
</gene>
<evidence type="ECO:0000256" key="2">
    <source>
        <dbReference type="SAM" id="SignalP"/>
    </source>
</evidence>
<keyword evidence="1" id="KW-1133">Transmembrane helix</keyword>
<evidence type="ECO:0000313" key="3">
    <source>
        <dbReference type="EMBL" id="CAB3397467.1"/>
    </source>
</evidence>
<dbReference type="AlphaFoldDB" id="A0A8S1EA23"/>
<feature type="signal peptide" evidence="2">
    <location>
        <begin position="1"/>
        <end position="19"/>
    </location>
</feature>
<dbReference type="EMBL" id="CADEPM010000001">
    <property type="protein sequence ID" value="CAB3397467.1"/>
    <property type="molecule type" value="Genomic_DNA"/>
</dbReference>